<dbReference type="SUPFAM" id="SSF51569">
    <property type="entry name" value="Aldolase"/>
    <property type="match status" value="1"/>
</dbReference>
<evidence type="ECO:0000313" key="4">
    <source>
        <dbReference type="Proteomes" id="UP000460272"/>
    </source>
</evidence>
<dbReference type="GO" id="GO:0008840">
    <property type="term" value="F:4-hydroxy-tetrahydrodipicolinate synthase activity"/>
    <property type="evidence" value="ECO:0007669"/>
    <property type="project" value="TreeGrafter"/>
</dbReference>
<dbReference type="InterPro" id="IPR013785">
    <property type="entry name" value="Aldolase_TIM"/>
</dbReference>
<dbReference type="OrthoDB" id="9778880at2"/>
<sequence>MADYAKHEGRAWAREYLTGCSAVTIPTFTADLKQLNEDAIRHDIERAVEHGFSYTLLMTETAITPEEAGRFTAVARETAAGRLRLFAHAAFGTLDDNIEALRLAEREGADLVLLAYPPQFWPTAQQEIYDWTRAVCDSTSLGVMLFALPSWGFERVHPAGMPVPFVRHVLDTIPNIVAIKAEQGFPLVAGVCEMYHHFRDEVVISCPIEADAIPLMSVMDLQFSGTSNTQWMSDWYPRTFELARTGHWAEAMDRFWQVQPARLAAGAAAQAYMGGTAVLNRTMWKYQDWLAGYNGGPLRAPAMRVPDRLMKSLRAGLQAAGLPVSADPDSEFMTGRHPA</sequence>
<comment type="caution">
    <text evidence="3">The sequence shown here is derived from an EMBL/GenBank/DDBJ whole genome shotgun (WGS) entry which is preliminary data.</text>
</comment>
<evidence type="ECO:0000313" key="3">
    <source>
        <dbReference type="EMBL" id="TVZ06576.1"/>
    </source>
</evidence>
<dbReference type="SMART" id="SM01130">
    <property type="entry name" value="DHDPS"/>
    <property type="match status" value="1"/>
</dbReference>
<name>A0A6P2C8C0_9ACTN</name>
<dbReference type="Proteomes" id="UP000460272">
    <property type="component" value="Unassembled WGS sequence"/>
</dbReference>
<comment type="similarity">
    <text evidence="1">Belongs to the DapA family.</text>
</comment>
<dbReference type="InterPro" id="IPR002220">
    <property type="entry name" value="DapA-like"/>
</dbReference>
<keyword evidence="4" id="KW-1185">Reference proteome</keyword>
<proteinExistence type="inferred from homology"/>
<gene>
    <name evidence="3" type="ORF">EAS64_04050</name>
</gene>
<dbReference type="Pfam" id="PF00701">
    <property type="entry name" value="DHDPS"/>
    <property type="match status" value="1"/>
</dbReference>
<evidence type="ECO:0000256" key="1">
    <source>
        <dbReference type="ARBA" id="ARBA00007592"/>
    </source>
</evidence>
<dbReference type="EMBL" id="RPFW01000001">
    <property type="protein sequence ID" value="TVZ06576.1"/>
    <property type="molecule type" value="Genomic_DNA"/>
</dbReference>
<protein>
    <submittedName>
        <fullName evidence="3">Dihydrodipicolinate synthase family protein</fullName>
    </submittedName>
</protein>
<dbReference type="RefSeq" id="WP_145851329.1">
    <property type="nucleotide sequence ID" value="NZ_RPFW01000001.1"/>
</dbReference>
<reference evidence="3 4" key="1">
    <citation type="submission" date="2018-11" db="EMBL/GenBank/DDBJ databases">
        <title>Trebonia kvetii gen.nov., sp.nov., a novel acidophilic actinobacterium, and proposal of the new actinobacterial family Treboniaceae fam. nov.</title>
        <authorList>
            <person name="Rapoport D."/>
            <person name="Sagova-Mareckova M."/>
            <person name="Sedlacek I."/>
            <person name="Provaznik J."/>
            <person name="Kralova S."/>
            <person name="Pavlinic D."/>
            <person name="Benes V."/>
            <person name="Kopecky J."/>
        </authorList>
    </citation>
    <scope>NUCLEOTIDE SEQUENCE [LARGE SCALE GENOMIC DNA]</scope>
    <source>
        <strain evidence="3 4">15Tr583</strain>
    </source>
</reference>
<accession>A0A6P2C8C0</accession>
<dbReference type="PANTHER" id="PTHR12128">
    <property type="entry name" value="DIHYDRODIPICOLINATE SYNTHASE"/>
    <property type="match status" value="1"/>
</dbReference>
<dbReference type="Gene3D" id="3.20.20.70">
    <property type="entry name" value="Aldolase class I"/>
    <property type="match status" value="1"/>
</dbReference>
<dbReference type="CDD" id="cd00408">
    <property type="entry name" value="DHDPS-like"/>
    <property type="match status" value="1"/>
</dbReference>
<organism evidence="3 4">
    <name type="scientific">Trebonia kvetii</name>
    <dbReference type="NCBI Taxonomy" id="2480626"/>
    <lineage>
        <taxon>Bacteria</taxon>
        <taxon>Bacillati</taxon>
        <taxon>Actinomycetota</taxon>
        <taxon>Actinomycetes</taxon>
        <taxon>Streptosporangiales</taxon>
        <taxon>Treboniaceae</taxon>
        <taxon>Trebonia</taxon>
    </lineage>
</organism>
<keyword evidence="2" id="KW-0456">Lyase</keyword>
<dbReference type="PANTHER" id="PTHR12128:SF66">
    <property type="entry name" value="4-HYDROXY-2-OXOGLUTARATE ALDOLASE, MITOCHONDRIAL"/>
    <property type="match status" value="1"/>
</dbReference>
<dbReference type="AlphaFoldDB" id="A0A6P2C8C0"/>
<evidence type="ECO:0000256" key="2">
    <source>
        <dbReference type="ARBA" id="ARBA00023239"/>
    </source>
</evidence>